<comment type="caution">
    <text evidence="3">The sequence shown here is derived from an EMBL/GenBank/DDBJ whole genome shotgun (WGS) entry which is preliminary data.</text>
</comment>
<dbReference type="GO" id="GO:0016757">
    <property type="term" value="F:glycosyltransferase activity"/>
    <property type="evidence" value="ECO:0007669"/>
    <property type="project" value="UniProtKB-KW"/>
</dbReference>
<keyword evidence="3" id="KW-0328">Glycosyltransferase</keyword>
<gene>
    <name evidence="3" type="ORF">ACFOYW_09255</name>
</gene>
<evidence type="ECO:0000313" key="3">
    <source>
        <dbReference type="EMBL" id="MFC4243561.1"/>
    </source>
</evidence>
<dbReference type="Gene3D" id="3.90.550.10">
    <property type="entry name" value="Spore Coat Polysaccharide Biosynthesis Protein SpsA, Chain A"/>
    <property type="match status" value="1"/>
</dbReference>
<dbReference type="EC" id="2.4.-.-" evidence="3"/>
<dbReference type="EMBL" id="JBHSCN010000005">
    <property type="protein sequence ID" value="MFC4243561.1"/>
    <property type="molecule type" value="Genomic_DNA"/>
</dbReference>
<feature type="transmembrane region" description="Helical" evidence="2">
    <location>
        <begin position="552"/>
        <end position="572"/>
    </location>
</feature>
<accession>A0ABV8Q7X0</accession>
<keyword evidence="3" id="KW-0808">Transferase</keyword>
<feature type="transmembrane region" description="Helical" evidence="2">
    <location>
        <begin position="625"/>
        <end position="648"/>
    </location>
</feature>
<feature type="compositionally biased region" description="Low complexity" evidence="1">
    <location>
        <begin position="932"/>
        <end position="946"/>
    </location>
</feature>
<feature type="transmembrane region" description="Helical" evidence="2">
    <location>
        <begin position="655"/>
        <end position="678"/>
    </location>
</feature>
<dbReference type="RefSeq" id="WP_390228644.1">
    <property type="nucleotide sequence ID" value="NZ_JBHSCN010000005.1"/>
</dbReference>
<dbReference type="PANTHER" id="PTHR43685">
    <property type="entry name" value="GLYCOSYLTRANSFERASE"/>
    <property type="match status" value="1"/>
</dbReference>
<keyword evidence="4" id="KW-1185">Reference proteome</keyword>
<dbReference type="Pfam" id="PF13641">
    <property type="entry name" value="Glyco_tranf_2_3"/>
    <property type="match status" value="1"/>
</dbReference>
<feature type="transmembrane region" description="Helical" evidence="2">
    <location>
        <begin position="251"/>
        <end position="272"/>
    </location>
</feature>
<feature type="transmembrane region" description="Helical" evidence="2">
    <location>
        <begin position="522"/>
        <end position="546"/>
    </location>
</feature>
<keyword evidence="2" id="KW-0812">Transmembrane</keyword>
<feature type="transmembrane region" description="Helical" evidence="2">
    <location>
        <begin position="438"/>
        <end position="458"/>
    </location>
</feature>
<reference evidence="4" key="1">
    <citation type="journal article" date="2019" name="Int. J. Syst. Evol. Microbiol.">
        <title>The Global Catalogue of Microorganisms (GCM) 10K type strain sequencing project: providing services to taxonomists for standard genome sequencing and annotation.</title>
        <authorList>
            <consortium name="The Broad Institute Genomics Platform"/>
            <consortium name="The Broad Institute Genome Sequencing Center for Infectious Disease"/>
            <person name="Wu L."/>
            <person name="Ma J."/>
        </authorList>
    </citation>
    <scope>NUCLEOTIDE SEQUENCE [LARGE SCALE GENOMIC DNA]</scope>
    <source>
        <strain evidence="4">CGMCC 1.10363</strain>
    </source>
</reference>
<feature type="transmembrane region" description="Helical" evidence="2">
    <location>
        <begin position="719"/>
        <end position="738"/>
    </location>
</feature>
<dbReference type="SUPFAM" id="SSF53448">
    <property type="entry name" value="Nucleotide-diphospho-sugar transferases"/>
    <property type="match status" value="1"/>
</dbReference>
<dbReference type="Proteomes" id="UP001595900">
    <property type="component" value="Unassembled WGS sequence"/>
</dbReference>
<feature type="transmembrane region" description="Helical" evidence="2">
    <location>
        <begin position="684"/>
        <end position="707"/>
    </location>
</feature>
<evidence type="ECO:0000256" key="2">
    <source>
        <dbReference type="SAM" id="Phobius"/>
    </source>
</evidence>
<keyword evidence="2" id="KW-0472">Membrane</keyword>
<evidence type="ECO:0000256" key="1">
    <source>
        <dbReference type="SAM" id="MobiDB-lite"/>
    </source>
</evidence>
<name>A0ABV8Q7X0_9MICO</name>
<protein>
    <submittedName>
        <fullName evidence="3">Glycosyltransferase family 2 protein</fullName>
        <ecNumber evidence="3">2.4.-.-</ecNumber>
    </submittedName>
</protein>
<organism evidence="3 4">
    <name type="scientific">Gryllotalpicola reticulitermitis</name>
    <dbReference type="NCBI Taxonomy" id="1184153"/>
    <lineage>
        <taxon>Bacteria</taxon>
        <taxon>Bacillati</taxon>
        <taxon>Actinomycetota</taxon>
        <taxon>Actinomycetes</taxon>
        <taxon>Micrococcales</taxon>
        <taxon>Microbacteriaceae</taxon>
        <taxon>Gryllotalpicola</taxon>
    </lineage>
</organism>
<keyword evidence="2" id="KW-1133">Transmembrane helix</keyword>
<feature type="transmembrane region" description="Helical" evidence="2">
    <location>
        <begin position="284"/>
        <end position="305"/>
    </location>
</feature>
<proteinExistence type="predicted"/>
<dbReference type="PANTHER" id="PTHR43685:SF3">
    <property type="entry name" value="SLR2126 PROTEIN"/>
    <property type="match status" value="1"/>
</dbReference>
<dbReference type="InterPro" id="IPR050834">
    <property type="entry name" value="Glycosyltransf_2"/>
</dbReference>
<evidence type="ECO:0000313" key="4">
    <source>
        <dbReference type="Proteomes" id="UP001595900"/>
    </source>
</evidence>
<sequence>MLQTVTAIIVARSGSTRVQRTLESLRAQTRRPDSVVVIEVGSDGAADSTIAAFEPTQHLATRERLSFPVAVAAAVRALDAPPDADQWLWLLAQDTAPEPRALEQLIAVGEVSPSVAVAGPKIVEWDDRTRLRGFGVSMTTAGSAVSLVDDELDQGQHDRISDVLGVHEPGMLVRHSVFDELGGLDAGLPVVDGGLDFCVRARLAGHRVVVAPGARVAIGGDGVVGPRLSQRTGAVRVGHRVRRAAQLHRRLAYAPAALLWLYWLSLVPFAIVRSVAFLIGKRPGAIGGELAAAFQTAFGGGHLGTARRKVRRAKRVGWAVIGPLRMPAREMRRRRMLAREAAIILAHGEKREIDFFGTGGGWVVLAMVAASVLLNVRLLGASVIGGGGLLPQADSVSQLWSGFGWGWRDVGLGFVGPSDPFQAVLAVLGSVTFWNPSFALVLVWLIAIPVAALGAWLLAAQLTRRPGARAVFAVVWAMGPPLLAALAAGRPAAVLAHVLLPWLVLAGVLARRSWAASGVTALLAAALVACSPSLIPALAIAWVVWTAVSGRAVFRALFVPLPAVALFLPLALTQLGNGHPERIFADPGLPVTSQAATSWQLLVGFPGGATSGWESFSGFLGWPAGLLPILLVIFFAPVALLALLALFVRPGVSAAGALLGAFLGLGTALVASHTALAVSGSHSVLLWSGSGLSLYWLGATVAALHGLTGLRRFSVGPAWLAGVGAIAAVVPLVLTGALGTSAVTASAAGRLPAYVTAEAGAQPRTATLIVTADNANTITAGVVHGSGDTLTAQSTVASTAPGGKASDARLDRLAVNLVSRSGYRASADLAHYGISFVFLETGPSAGVEEAAFTRRAAAALDGNALFTQVGATTSGTLWSTTKSVPAVLVPTNAGGWRQQAVVLMLIVVFGVFALLAIPIGRSQTGAPRRRMPAAAPAGGAALATGDDPGGESLDESAPSADDAPGLEPDGVTQIEPEPAFAGGGYEYEEEA</sequence>
<feature type="transmembrane region" description="Helical" evidence="2">
    <location>
        <begin position="470"/>
        <end position="488"/>
    </location>
</feature>
<feature type="region of interest" description="Disordered" evidence="1">
    <location>
        <begin position="924"/>
        <end position="991"/>
    </location>
</feature>
<feature type="transmembrane region" description="Helical" evidence="2">
    <location>
        <begin position="900"/>
        <end position="920"/>
    </location>
</feature>
<feature type="transmembrane region" description="Helical" evidence="2">
    <location>
        <begin position="355"/>
        <end position="374"/>
    </location>
</feature>
<dbReference type="InterPro" id="IPR029044">
    <property type="entry name" value="Nucleotide-diphossugar_trans"/>
</dbReference>